<dbReference type="SUPFAM" id="SSF51556">
    <property type="entry name" value="Metallo-dependent hydrolases"/>
    <property type="match status" value="1"/>
</dbReference>
<dbReference type="InterPro" id="IPR052358">
    <property type="entry name" value="Aro_Compnd_Degr_Hydrolases"/>
</dbReference>
<evidence type="ECO:0000313" key="2">
    <source>
        <dbReference type="EMBL" id="SDV46709.1"/>
    </source>
</evidence>
<sequence length="283" mass="30712">MPHTQAGQPGVTPTFTGASEVGRVDCHAHIMTTRHALVADRHSEPKHDIHVEDFLALLALNGLSHGVLTQPSFYGTDNSLLLDALSRYPEQLRGTAIVSPDIAEAEMAALYASGIRGVRLNWFRRDTLPDAAGAEYQRLFTRARDAGLHVELYVEGEKLAWLLPTIRRSGANVVVDHFGAPEPRSGTQGAGFRALLDALAGGGTWVKLSAPYRLGGAPAADYARALLAAGGAQRLVWGSDWPWVSHEEGQRYAQCLSDLEAWVPDIADRTTILRDTPRALFGF</sequence>
<proteinExistence type="predicted"/>
<dbReference type="Gene3D" id="3.20.20.140">
    <property type="entry name" value="Metal-dependent hydrolases"/>
    <property type="match status" value="1"/>
</dbReference>
<evidence type="ECO:0000313" key="3">
    <source>
        <dbReference type="Proteomes" id="UP000243719"/>
    </source>
</evidence>
<dbReference type="Pfam" id="PF04909">
    <property type="entry name" value="Amidohydro_2"/>
    <property type="match status" value="1"/>
</dbReference>
<dbReference type="InterPro" id="IPR006680">
    <property type="entry name" value="Amidohydro-rel"/>
</dbReference>
<name>A0A1H2PJZ6_9BURK</name>
<feature type="domain" description="Amidohydrolase-related" evidence="1">
    <location>
        <begin position="24"/>
        <end position="283"/>
    </location>
</feature>
<reference evidence="3" key="1">
    <citation type="submission" date="2016-09" db="EMBL/GenBank/DDBJ databases">
        <authorList>
            <person name="Varghese N."/>
            <person name="Submissions S."/>
        </authorList>
    </citation>
    <scope>NUCLEOTIDE SEQUENCE [LARGE SCALE GENOMIC DNA]</scope>
    <source>
        <strain evidence="3">JS23</strain>
    </source>
</reference>
<evidence type="ECO:0000259" key="1">
    <source>
        <dbReference type="Pfam" id="PF04909"/>
    </source>
</evidence>
<dbReference type="EMBL" id="FNLO01000001">
    <property type="protein sequence ID" value="SDV46709.1"/>
    <property type="molecule type" value="Genomic_DNA"/>
</dbReference>
<dbReference type="Proteomes" id="UP000243719">
    <property type="component" value="Unassembled WGS sequence"/>
</dbReference>
<dbReference type="PANTHER" id="PTHR35563">
    <property type="entry name" value="BARREL METAL-DEPENDENT HYDROLASE, PUTATIVE (AFU_ORTHOLOGUE AFUA_1G16240)-RELATED"/>
    <property type="match status" value="1"/>
</dbReference>
<dbReference type="GO" id="GO:0016787">
    <property type="term" value="F:hydrolase activity"/>
    <property type="evidence" value="ECO:0007669"/>
    <property type="project" value="UniProtKB-KW"/>
</dbReference>
<dbReference type="AlphaFoldDB" id="A0A1H2PJZ6"/>
<keyword evidence="3" id="KW-1185">Reference proteome</keyword>
<protein>
    <submittedName>
        <fullName evidence="2">Predicted metal-dependent hydrolase, TIM-barrel fold</fullName>
    </submittedName>
</protein>
<gene>
    <name evidence="2" type="ORF">SAMN05216551_101565</name>
</gene>
<dbReference type="RefSeq" id="WP_091904309.1">
    <property type="nucleotide sequence ID" value="NZ_FNLO01000001.1"/>
</dbReference>
<dbReference type="OrthoDB" id="9787654at2"/>
<organism evidence="2 3">
    <name type="scientific">Chitinasiproducens palmae</name>
    <dbReference type="NCBI Taxonomy" id="1770053"/>
    <lineage>
        <taxon>Bacteria</taxon>
        <taxon>Pseudomonadati</taxon>
        <taxon>Pseudomonadota</taxon>
        <taxon>Betaproteobacteria</taxon>
        <taxon>Burkholderiales</taxon>
        <taxon>Burkholderiaceae</taxon>
        <taxon>Chitinasiproducens</taxon>
    </lineage>
</organism>
<dbReference type="PANTHER" id="PTHR35563:SF2">
    <property type="entry name" value="BARREL METAL-DEPENDENT HYDROLASE, PUTATIVE (AFU_ORTHOLOGUE AFUA_1G16240)-RELATED"/>
    <property type="match status" value="1"/>
</dbReference>
<keyword evidence="2" id="KW-0378">Hydrolase</keyword>
<accession>A0A1H2PJZ6</accession>
<dbReference type="STRING" id="1770053.SAMN05216551_101565"/>
<dbReference type="InterPro" id="IPR032466">
    <property type="entry name" value="Metal_Hydrolase"/>
</dbReference>